<dbReference type="InterPro" id="IPR021391">
    <property type="entry name" value="DUF3027"/>
</dbReference>
<feature type="region of interest" description="Disordered" evidence="1">
    <location>
        <begin position="234"/>
        <end position="256"/>
    </location>
</feature>
<comment type="caution">
    <text evidence="2">The sequence shown here is derived from an EMBL/GenBank/DDBJ whole genome shotgun (WGS) entry which is preliminary data.</text>
</comment>
<keyword evidence="3" id="KW-1185">Reference proteome</keyword>
<accession>A0A371PD24</accession>
<evidence type="ECO:0000313" key="3">
    <source>
        <dbReference type="Proteomes" id="UP000265581"/>
    </source>
</evidence>
<evidence type="ECO:0000256" key="1">
    <source>
        <dbReference type="SAM" id="MobiDB-lite"/>
    </source>
</evidence>
<dbReference type="RefSeq" id="WP_119703962.1">
    <property type="nucleotide sequence ID" value="NZ_JBHSOI010000001.1"/>
</dbReference>
<dbReference type="Pfam" id="PF11228">
    <property type="entry name" value="DUF3027"/>
    <property type="match status" value="1"/>
</dbReference>
<dbReference type="EMBL" id="QUBR01000001">
    <property type="protein sequence ID" value="REK73853.1"/>
    <property type="molecule type" value="Genomic_DNA"/>
</dbReference>
<evidence type="ECO:0000313" key="2">
    <source>
        <dbReference type="EMBL" id="REK73853.1"/>
    </source>
</evidence>
<name>A0A371PD24_9ACTN</name>
<dbReference type="AlphaFoldDB" id="A0A371PD24"/>
<dbReference type="OrthoDB" id="3210158at2"/>
<gene>
    <name evidence="2" type="ORF">DX116_10130</name>
</gene>
<dbReference type="Proteomes" id="UP000265581">
    <property type="component" value="Unassembled WGS sequence"/>
</dbReference>
<sequence length="256" mass="27104">MPLDDQLAAAVDAARAALVEAIDAGFGGAADAASIGEHLGVEPDAELMVSHRFACLTPGYRGWYWSVSISRAPDSDEVTVNDVVLLPGDDAIVAPAWTPYRDRIRPGDLSPGDVLPPDEDDARLVPSWSAGDGEEQTDDRFFAREVGLGREWVLSLEGRELAAERWQEGEQGPDAPIAQQASGVCHSCGFMVSLAGPLSERFGVCANGMANDDGRVVSFDHGCGAHSGARLSRAASSSKLPEPVFDTLTRDEVDGL</sequence>
<organism evidence="2 3">
    <name type="scientific">Aeromicrobium endophyticum</name>
    <dbReference type="NCBI Taxonomy" id="2292704"/>
    <lineage>
        <taxon>Bacteria</taxon>
        <taxon>Bacillati</taxon>
        <taxon>Actinomycetota</taxon>
        <taxon>Actinomycetes</taxon>
        <taxon>Propionibacteriales</taxon>
        <taxon>Nocardioidaceae</taxon>
        <taxon>Aeromicrobium</taxon>
    </lineage>
</organism>
<protein>
    <submittedName>
        <fullName evidence="2">DUF3027 domain-containing protein</fullName>
    </submittedName>
</protein>
<proteinExistence type="predicted"/>
<reference evidence="2 3" key="1">
    <citation type="submission" date="2018-08" db="EMBL/GenBank/DDBJ databases">
        <title>Aeromicrobium sp. M2KJ-4, whole genome shotgun sequence.</title>
        <authorList>
            <person name="Tuo L."/>
        </authorList>
    </citation>
    <scope>NUCLEOTIDE SEQUENCE [LARGE SCALE GENOMIC DNA]</scope>
    <source>
        <strain evidence="2 3">M2KJ-4</strain>
    </source>
</reference>